<evidence type="ECO:0000256" key="2">
    <source>
        <dbReference type="ARBA" id="ARBA00023043"/>
    </source>
</evidence>
<feature type="repeat" description="ANK" evidence="3">
    <location>
        <begin position="259"/>
        <end position="292"/>
    </location>
</feature>
<protein>
    <recommendedName>
        <fullName evidence="4">Clr5 domain-containing protein</fullName>
    </recommendedName>
</protein>
<keyword evidence="2 3" id="KW-0040">ANK repeat</keyword>
<dbReference type="SUPFAM" id="SSF48403">
    <property type="entry name" value="Ankyrin repeat"/>
    <property type="match status" value="1"/>
</dbReference>
<reference evidence="5" key="1">
    <citation type="submission" date="2023-01" db="EMBL/GenBank/DDBJ databases">
        <title>The chitinases involved in constricting ring structure development in the nematode-trapping fungus Drechslerella dactyloides.</title>
        <authorList>
            <person name="Wang R."/>
            <person name="Zhang L."/>
            <person name="Tang P."/>
            <person name="Li S."/>
            <person name="Liang L."/>
        </authorList>
    </citation>
    <scope>NUCLEOTIDE SEQUENCE</scope>
    <source>
        <strain evidence="5">YMF1.00031</strain>
    </source>
</reference>
<name>A0AAD6IYF3_DREDA</name>
<evidence type="ECO:0000313" key="5">
    <source>
        <dbReference type="EMBL" id="KAJ6261035.1"/>
    </source>
</evidence>
<dbReference type="SMART" id="SM00248">
    <property type="entry name" value="ANK"/>
    <property type="match status" value="7"/>
</dbReference>
<evidence type="ECO:0000259" key="4">
    <source>
        <dbReference type="Pfam" id="PF14420"/>
    </source>
</evidence>
<dbReference type="InterPro" id="IPR025676">
    <property type="entry name" value="Clr5_dom"/>
</dbReference>
<proteinExistence type="predicted"/>
<dbReference type="PRINTS" id="PR01415">
    <property type="entry name" value="ANKYRIN"/>
</dbReference>
<keyword evidence="1" id="KW-0677">Repeat</keyword>
<dbReference type="Pfam" id="PF12796">
    <property type="entry name" value="Ank_2"/>
    <property type="match status" value="1"/>
</dbReference>
<sequence length="593" mass="65065">MAKDWAPLQEDIKRLSQVEGRPLKDVMRVIKGIHNFHASERSYRTQLKKWGYMKYNTAGHPVPTNSNQRMKQSARPQSFSLAPAAASASTSIPMALNDNTTVTQTATTPFHLFDINALDSNFSTLGSHSVQSLAPTFRYPDPSPPAIPPAWNPLGLDEQDREGKTLLHRAISGDTLEQVRSLLNAGAAVNIKDHTGNEPLHYAVLQNKSEMVKLLLRFGANVNARGNEGCSPLHLAASETGLLKILLEHGADASSRDAAGDTPLHYALSLLLDPGRIRLLVRNSADINLANNQGVTAFSKLLNRYDILSNTVFDLTILFLESGADVTTAIPNRKLPFQLFLEQCPKDWQKKDRSKSRYWPVSLNKEGLANKAVKLFLEKGADLLTPKVNTGPLLANGNSALHLLSLAKTNPYQSGSFPENWMKTLLDRGANPNLQNKDGQTPLLFVFLGKKTGSQRLKALEVLLAHGANPTLGGFTGQYPLLEASKSLDSEIVTKMIRADRKFRERKAVSSRGDVDAGGCLWLDSWQKAFRAESWAEAKSLIEEISIPVSAEAAEKITTGALAVLAEKHVEMVNLLNNFLLLVFEAVTNRMTA</sequence>
<dbReference type="EMBL" id="JAQGDS010000004">
    <property type="protein sequence ID" value="KAJ6261035.1"/>
    <property type="molecule type" value="Genomic_DNA"/>
</dbReference>
<evidence type="ECO:0000256" key="1">
    <source>
        <dbReference type="ARBA" id="ARBA00022737"/>
    </source>
</evidence>
<dbReference type="Proteomes" id="UP001221413">
    <property type="component" value="Unassembled WGS sequence"/>
</dbReference>
<gene>
    <name evidence="5" type="ORF">Dda_3700</name>
</gene>
<dbReference type="Pfam" id="PF14420">
    <property type="entry name" value="Clr5"/>
    <property type="match status" value="1"/>
</dbReference>
<dbReference type="PANTHER" id="PTHR24134:SF9">
    <property type="entry name" value="ANKYRIN REPEAT AND SOCS BOX PROTEIN 8"/>
    <property type="match status" value="1"/>
</dbReference>
<feature type="repeat" description="ANK" evidence="3">
    <location>
        <begin position="162"/>
        <end position="194"/>
    </location>
</feature>
<feature type="repeat" description="ANK" evidence="3">
    <location>
        <begin position="195"/>
        <end position="227"/>
    </location>
</feature>
<dbReference type="PANTHER" id="PTHR24134">
    <property type="entry name" value="ANKYRIN REPEAT-CONTAINING PROTEIN DDB_G0279043"/>
    <property type="match status" value="1"/>
</dbReference>
<dbReference type="PROSITE" id="PS50088">
    <property type="entry name" value="ANK_REPEAT"/>
    <property type="match status" value="4"/>
</dbReference>
<feature type="domain" description="Clr5" evidence="4">
    <location>
        <begin position="1"/>
        <end position="54"/>
    </location>
</feature>
<dbReference type="Gene3D" id="1.25.40.20">
    <property type="entry name" value="Ankyrin repeat-containing domain"/>
    <property type="match status" value="4"/>
</dbReference>
<evidence type="ECO:0000256" key="3">
    <source>
        <dbReference type="PROSITE-ProRule" id="PRU00023"/>
    </source>
</evidence>
<dbReference type="InterPro" id="IPR002110">
    <property type="entry name" value="Ankyrin_rpt"/>
</dbReference>
<dbReference type="Pfam" id="PF00023">
    <property type="entry name" value="Ank"/>
    <property type="match status" value="2"/>
</dbReference>
<keyword evidence="6" id="KW-1185">Reference proteome</keyword>
<dbReference type="PROSITE" id="PS50297">
    <property type="entry name" value="ANK_REP_REGION"/>
    <property type="match status" value="3"/>
</dbReference>
<dbReference type="InterPro" id="IPR036770">
    <property type="entry name" value="Ankyrin_rpt-contain_sf"/>
</dbReference>
<evidence type="ECO:0000313" key="6">
    <source>
        <dbReference type="Proteomes" id="UP001221413"/>
    </source>
</evidence>
<accession>A0AAD6IYF3</accession>
<organism evidence="5 6">
    <name type="scientific">Drechslerella dactyloides</name>
    <name type="common">Nematode-trapping fungus</name>
    <name type="synonym">Arthrobotrys dactyloides</name>
    <dbReference type="NCBI Taxonomy" id="74499"/>
    <lineage>
        <taxon>Eukaryota</taxon>
        <taxon>Fungi</taxon>
        <taxon>Dikarya</taxon>
        <taxon>Ascomycota</taxon>
        <taxon>Pezizomycotina</taxon>
        <taxon>Orbiliomycetes</taxon>
        <taxon>Orbiliales</taxon>
        <taxon>Orbiliaceae</taxon>
        <taxon>Drechslerella</taxon>
    </lineage>
</organism>
<dbReference type="AlphaFoldDB" id="A0AAD6IYF3"/>
<feature type="repeat" description="ANK" evidence="3">
    <location>
        <begin position="228"/>
        <end position="258"/>
    </location>
</feature>
<comment type="caution">
    <text evidence="5">The sequence shown here is derived from an EMBL/GenBank/DDBJ whole genome shotgun (WGS) entry which is preliminary data.</text>
</comment>